<keyword evidence="1" id="KW-1133">Transmembrane helix</keyword>
<evidence type="ECO:0000313" key="3">
    <source>
        <dbReference type="Proteomes" id="UP000183190"/>
    </source>
</evidence>
<gene>
    <name evidence="2" type="ORF">SAMN02910265_01323</name>
</gene>
<dbReference type="Pfam" id="PF07963">
    <property type="entry name" value="N_methyl"/>
    <property type="match status" value="1"/>
</dbReference>
<evidence type="ECO:0000256" key="1">
    <source>
        <dbReference type="SAM" id="Phobius"/>
    </source>
</evidence>
<dbReference type="OrthoDB" id="1820738at2"/>
<dbReference type="AlphaFoldDB" id="A0A1H6IZ37"/>
<dbReference type="Gene3D" id="3.30.700.10">
    <property type="entry name" value="Glycoprotein, Type 4 Pilin"/>
    <property type="match status" value="1"/>
</dbReference>
<dbReference type="PANTHER" id="PTHR30093">
    <property type="entry name" value="GENERAL SECRETION PATHWAY PROTEIN G"/>
    <property type="match status" value="1"/>
</dbReference>
<organism evidence="2 3">
    <name type="scientific">Ruminococcus flavefaciens</name>
    <dbReference type="NCBI Taxonomy" id="1265"/>
    <lineage>
        <taxon>Bacteria</taxon>
        <taxon>Bacillati</taxon>
        <taxon>Bacillota</taxon>
        <taxon>Clostridia</taxon>
        <taxon>Eubacteriales</taxon>
        <taxon>Oscillospiraceae</taxon>
        <taxon>Ruminococcus</taxon>
    </lineage>
</organism>
<proteinExistence type="predicted"/>
<dbReference type="EMBL" id="FNWV01000004">
    <property type="protein sequence ID" value="SEH54512.1"/>
    <property type="molecule type" value="Genomic_DNA"/>
</dbReference>
<keyword evidence="1" id="KW-0812">Transmembrane</keyword>
<accession>A0A1H6IZ37</accession>
<sequence length="205" mass="22948">MKAKRTRKGFTLMELIIVIAIMGILMAIIIPSWGYFIRRARERDANSKAKIVFNAAQTAVTRVCDNERSILNKYNDPNTDSDLKDKLEKQIYMGNGEFYFYWNGKKGVKIDASTGAAKDESANSKNNGLLSKSINNIAGGEGFYKIYVKNYNVQSVVYTSYENGNYKGTYPKGMTELSSTLLDKIRSTSIKSIDGTVMKQLVATK</sequence>
<dbReference type="Proteomes" id="UP000183190">
    <property type="component" value="Unassembled WGS sequence"/>
</dbReference>
<dbReference type="RefSeq" id="WP_074715667.1">
    <property type="nucleotide sequence ID" value="NZ_FNWV01000004.1"/>
</dbReference>
<dbReference type="InterPro" id="IPR045584">
    <property type="entry name" value="Pilin-like"/>
</dbReference>
<name>A0A1H6IZ37_RUMFL</name>
<dbReference type="InterPro" id="IPR012902">
    <property type="entry name" value="N_methyl_site"/>
</dbReference>
<dbReference type="SUPFAM" id="SSF54523">
    <property type="entry name" value="Pili subunits"/>
    <property type="match status" value="1"/>
</dbReference>
<feature type="transmembrane region" description="Helical" evidence="1">
    <location>
        <begin position="12"/>
        <end position="36"/>
    </location>
</feature>
<dbReference type="NCBIfam" id="TIGR02532">
    <property type="entry name" value="IV_pilin_GFxxxE"/>
    <property type="match status" value="1"/>
</dbReference>
<keyword evidence="1" id="KW-0472">Membrane</keyword>
<reference evidence="2 3" key="1">
    <citation type="submission" date="2016-10" db="EMBL/GenBank/DDBJ databases">
        <authorList>
            <person name="de Groot N.N."/>
        </authorList>
    </citation>
    <scope>NUCLEOTIDE SEQUENCE [LARGE SCALE GENOMIC DNA]</scope>
    <source>
        <strain evidence="2 3">YAD2003</strain>
    </source>
</reference>
<evidence type="ECO:0000313" key="2">
    <source>
        <dbReference type="EMBL" id="SEH54512.1"/>
    </source>
</evidence>
<protein>
    <submittedName>
        <fullName evidence="2">Prepilin-type N-terminal cleavage/methylation domain-containing protein</fullName>
    </submittedName>
</protein>